<dbReference type="EMBL" id="MK814638">
    <property type="protein sequence ID" value="QCI05709.1"/>
    <property type="molecule type" value="Genomic_DNA"/>
</dbReference>
<name>A0A4D6WPS6_9FLOR</name>
<dbReference type="NCBIfam" id="TIGR01024">
    <property type="entry name" value="rplS_bact"/>
    <property type="match status" value="1"/>
</dbReference>
<dbReference type="PIRSF" id="PIRSF002191">
    <property type="entry name" value="Ribosomal_L19"/>
    <property type="match status" value="1"/>
</dbReference>
<dbReference type="GO" id="GO:0003729">
    <property type="term" value="F:mRNA binding"/>
    <property type="evidence" value="ECO:0007669"/>
    <property type="project" value="UniProtKB-ARBA"/>
</dbReference>
<dbReference type="GO" id="GO:0003735">
    <property type="term" value="F:structural constituent of ribosome"/>
    <property type="evidence" value="ECO:0007669"/>
    <property type="project" value="InterPro"/>
</dbReference>
<keyword evidence="2 4" id="KW-0689">Ribosomal protein</keyword>
<dbReference type="InterPro" id="IPR008991">
    <property type="entry name" value="Translation_prot_SH3-like_sf"/>
</dbReference>
<dbReference type="AlphaFoldDB" id="A0A4D6WPS6"/>
<dbReference type="InterPro" id="IPR018257">
    <property type="entry name" value="Ribosomal_bL19_CS"/>
</dbReference>
<dbReference type="HAMAP" id="MF_00402">
    <property type="entry name" value="Ribosomal_bL19"/>
    <property type="match status" value="1"/>
</dbReference>
<dbReference type="FunFam" id="2.30.30.790:FF:000004">
    <property type="entry name" value="50S ribosomal protein L19, chloroplastic"/>
    <property type="match status" value="1"/>
</dbReference>
<protein>
    <submittedName>
        <fullName evidence="4">Ribosomal protein L19</fullName>
    </submittedName>
</protein>
<dbReference type="PRINTS" id="PR00061">
    <property type="entry name" value="RIBOSOMALL19"/>
</dbReference>
<dbReference type="Gene3D" id="2.30.30.790">
    <property type="match status" value="1"/>
</dbReference>
<dbReference type="GO" id="GO:0006412">
    <property type="term" value="P:translation"/>
    <property type="evidence" value="ECO:0007669"/>
    <property type="project" value="InterPro"/>
</dbReference>
<dbReference type="GO" id="GO:0005762">
    <property type="term" value="C:mitochondrial large ribosomal subunit"/>
    <property type="evidence" value="ECO:0007669"/>
    <property type="project" value="TreeGrafter"/>
</dbReference>
<accession>A0A4D6WPS6</accession>
<evidence type="ECO:0000256" key="1">
    <source>
        <dbReference type="ARBA" id="ARBA00005781"/>
    </source>
</evidence>
<dbReference type="SUPFAM" id="SSF50104">
    <property type="entry name" value="Translation proteins SH3-like domain"/>
    <property type="match status" value="1"/>
</dbReference>
<evidence type="ECO:0000313" key="4">
    <source>
        <dbReference type="EMBL" id="QCI05709.1"/>
    </source>
</evidence>
<dbReference type="InterPro" id="IPR038657">
    <property type="entry name" value="Ribosomal_bL19_sf"/>
</dbReference>
<proteinExistence type="inferred from homology"/>
<comment type="similarity">
    <text evidence="1">Belongs to the bacterial ribosomal protein bL19 family.</text>
</comment>
<keyword evidence="4" id="KW-0934">Plastid</keyword>
<geneLocation type="plastid" evidence="4"/>
<gene>
    <name evidence="4" type="primary">rpl19</name>
</gene>
<evidence type="ECO:0000256" key="3">
    <source>
        <dbReference type="ARBA" id="ARBA00023274"/>
    </source>
</evidence>
<dbReference type="PANTHER" id="PTHR15680:SF9">
    <property type="entry name" value="LARGE RIBOSOMAL SUBUNIT PROTEIN BL19M"/>
    <property type="match status" value="1"/>
</dbReference>
<reference evidence="4" key="2">
    <citation type="submission" date="2019-04" db="EMBL/GenBank/DDBJ databases">
        <authorList>
            <person name="Pasella M."/>
        </authorList>
    </citation>
    <scope>NUCLEOTIDE SEQUENCE</scope>
    <source>
        <strain evidence="4">PD2928_6</strain>
    </source>
</reference>
<sequence>MNIKQTNHSTIIEEIEKKFKKTNIPNIEVGDSIQIKLVIQEGNKERIQNSEGIVISKNNAQLNTTITIRKVVQNIGIEKVYLIHSPRIIDIKIIRKAKVRKSKLYYLRSRSGKATRLKLR</sequence>
<organism evidence="4">
    <name type="scientific">Cryptopleura ramosa</name>
    <dbReference type="NCBI Taxonomy" id="131094"/>
    <lineage>
        <taxon>Eukaryota</taxon>
        <taxon>Rhodophyta</taxon>
        <taxon>Florideophyceae</taxon>
        <taxon>Rhodymeniophycidae</taxon>
        <taxon>Ceramiales</taxon>
        <taxon>Delesseriaceae</taxon>
        <taxon>Cryptopleura</taxon>
    </lineage>
</organism>
<reference evidence="4" key="1">
    <citation type="journal article" date="2019" name="Mol. Phylogenet. Evol.">
        <title>Morphological evolution and classification of the red algal order Ceramiales inferred using plastid phylogenomics.</title>
        <authorList>
            <person name="Diaz-Tapia P."/>
            <person name="Pasella M.M."/>
            <person name="Verbruggen H."/>
            <person name="Maggs C.A."/>
        </authorList>
    </citation>
    <scope>NUCLEOTIDE SEQUENCE</scope>
    <source>
        <strain evidence="4">PD2928_6</strain>
    </source>
</reference>
<dbReference type="PROSITE" id="PS01015">
    <property type="entry name" value="RIBOSOMAL_L19"/>
    <property type="match status" value="1"/>
</dbReference>
<dbReference type="Pfam" id="PF01245">
    <property type="entry name" value="Ribosomal_L19"/>
    <property type="match status" value="1"/>
</dbReference>
<dbReference type="PANTHER" id="PTHR15680">
    <property type="entry name" value="RIBOSOMAL PROTEIN L19"/>
    <property type="match status" value="1"/>
</dbReference>
<dbReference type="InterPro" id="IPR001857">
    <property type="entry name" value="Ribosomal_bL19"/>
</dbReference>
<keyword evidence="3" id="KW-0687">Ribonucleoprotein</keyword>
<evidence type="ECO:0000256" key="2">
    <source>
        <dbReference type="ARBA" id="ARBA00022980"/>
    </source>
</evidence>